<gene>
    <name evidence="3" type="primary">mlaD</name>
    <name evidence="3" type="ORF">CHU93_11405</name>
</gene>
<dbReference type="Pfam" id="PF02470">
    <property type="entry name" value="MlaD"/>
    <property type="match status" value="1"/>
</dbReference>
<organism evidence="3 4">
    <name type="scientific">Sandarakinorhabdus cyanobacteriorum</name>
    <dbReference type="NCBI Taxonomy" id="1981098"/>
    <lineage>
        <taxon>Bacteria</taxon>
        <taxon>Pseudomonadati</taxon>
        <taxon>Pseudomonadota</taxon>
        <taxon>Alphaproteobacteria</taxon>
        <taxon>Sphingomonadales</taxon>
        <taxon>Sphingosinicellaceae</taxon>
        <taxon>Sandarakinorhabdus</taxon>
    </lineage>
</organism>
<evidence type="ECO:0000259" key="2">
    <source>
        <dbReference type="Pfam" id="PF02470"/>
    </source>
</evidence>
<dbReference type="EMBL" id="NOXT01000115">
    <property type="protein sequence ID" value="OYQ27107.1"/>
    <property type="molecule type" value="Genomic_DNA"/>
</dbReference>
<accession>A0A255YCX8</accession>
<dbReference type="InterPro" id="IPR030970">
    <property type="entry name" value="ABC_MlaD"/>
</dbReference>
<dbReference type="InterPro" id="IPR003399">
    <property type="entry name" value="Mce/MlaD"/>
</dbReference>
<evidence type="ECO:0000313" key="3">
    <source>
        <dbReference type="EMBL" id="OYQ27107.1"/>
    </source>
</evidence>
<dbReference type="GO" id="GO:0005543">
    <property type="term" value="F:phospholipid binding"/>
    <property type="evidence" value="ECO:0007669"/>
    <property type="project" value="TreeGrafter"/>
</dbReference>
<keyword evidence="1" id="KW-0812">Transmembrane</keyword>
<keyword evidence="4" id="KW-1185">Reference proteome</keyword>
<dbReference type="GO" id="GO:0005548">
    <property type="term" value="F:phospholipid transporter activity"/>
    <property type="evidence" value="ECO:0007669"/>
    <property type="project" value="TreeGrafter"/>
</dbReference>
<dbReference type="AlphaFoldDB" id="A0A255YCX8"/>
<dbReference type="RefSeq" id="WP_086116823.1">
    <property type="nucleotide sequence ID" value="NZ_NOXT01000115.1"/>
</dbReference>
<evidence type="ECO:0000313" key="4">
    <source>
        <dbReference type="Proteomes" id="UP000216991"/>
    </source>
</evidence>
<dbReference type="InterPro" id="IPR052336">
    <property type="entry name" value="MlaD_Phospholipid_Transporter"/>
</dbReference>
<dbReference type="PANTHER" id="PTHR33371:SF4">
    <property type="entry name" value="INTERMEMBRANE PHOSPHOLIPID TRANSPORT SYSTEM BINDING PROTEIN MLAD"/>
    <property type="match status" value="1"/>
</dbReference>
<reference evidence="3 4" key="1">
    <citation type="submission" date="2017-07" db="EMBL/GenBank/DDBJ databases">
        <title>Sandarakinorhabdus cyanobacteriorum sp. nov., a novel bacterium isolated from cyanobacterial aggregates in a eutrophic lake.</title>
        <authorList>
            <person name="Cai H."/>
        </authorList>
    </citation>
    <scope>NUCLEOTIDE SEQUENCE [LARGE SCALE GENOMIC DNA]</scope>
    <source>
        <strain evidence="3 4">TH057</strain>
    </source>
</reference>
<dbReference type="NCBIfam" id="TIGR04430">
    <property type="entry name" value="OM_asym_MlaD"/>
    <property type="match status" value="1"/>
</dbReference>
<dbReference type="OrthoDB" id="7164001at2"/>
<dbReference type="Proteomes" id="UP000216991">
    <property type="component" value="Unassembled WGS sequence"/>
</dbReference>
<keyword evidence="1" id="KW-1133">Transmembrane helix</keyword>
<name>A0A255YCX8_9SPHN</name>
<protein>
    <submittedName>
        <fullName evidence="3">Outer membrane lipid asymmetry maintenance protein MlaD</fullName>
    </submittedName>
</protein>
<dbReference type="PANTHER" id="PTHR33371">
    <property type="entry name" value="INTERMEMBRANE PHOSPHOLIPID TRANSPORT SYSTEM BINDING PROTEIN MLAD-RELATED"/>
    <property type="match status" value="1"/>
</dbReference>
<proteinExistence type="predicted"/>
<comment type="caution">
    <text evidence="3">The sequence shown here is derived from an EMBL/GenBank/DDBJ whole genome shotgun (WGS) entry which is preliminary data.</text>
</comment>
<feature type="transmembrane region" description="Helical" evidence="1">
    <location>
        <begin position="12"/>
        <end position="31"/>
    </location>
</feature>
<evidence type="ECO:0000256" key="1">
    <source>
        <dbReference type="SAM" id="Phobius"/>
    </source>
</evidence>
<sequence length="157" mass="15708">MAGTLKDNLLEAIIGLLVVVMAAGFVTYAWARTGAGEGNDGTVLVARFPNIAGVSLGTDIKVAGVKVGKVVGLELDPGSYQAVLRLSVDRGLKLPIDSSAAITSEGLLGGNYVALTPGGDTAMLKAGDEIVETSGAPDLMGLIGSVVNRSGGDAPAK</sequence>
<feature type="domain" description="Mce/MlaD" evidence="2">
    <location>
        <begin position="41"/>
        <end position="118"/>
    </location>
</feature>
<keyword evidence="1" id="KW-0472">Membrane</keyword>